<evidence type="ECO:0000313" key="1">
    <source>
        <dbReference type="EMBL" id="WXB93909.1"/>
    </source>
</evidence>
<reference evidence="1 2" key="1">
    <citation type="submission" date="2024-02" db="EMBL/GenBank/DDBJ databases">
        <title>Seven novel Bacillus-like species.</title>
        <authorList>
            <person name="Liu G."/>
        </authorList>
    </citation>
    <scope>NUCLEOTIDE SEQUENCE [LARGE SCALE GENOMIC DNA]</scope>
    <source>
        <strain evidence="1 2">FJAT-52991</strain>
    </source>
</reference>
<sequence length="72" mass="8826">MEYTDYDRALHYVHRSDWNNLIILMVRTNDHLLSKKIEHFLHARRFPNSYSKVEQTFYTLFHYIEHANSLNA</sequence>
<dbReference type="Pfam" id="PF14148">
    <property type="entry name" value="YhdB"/>
    <property type="match status" value="1"/>
</dbReference>
<accession>A0ABZ2N843</accession>
<keyword evidence="2" id="KW-1185">Reference proteome</keyword>
<dbReference type="Proteomes" id="UP001387364">
    <property type="component" value="Chromosome"/>
</dbReference>
<dbReference type="InterPro" id="IPR025431">
    <property type="entry name" value="YhdB-like"/>
</dbReference>
<organism evidence="1 2">
    <name type="scientific">Bacillus kandeliae</name>
    <dbReference type="NCBI Taxonomy" id="3129297"/>
    <lineage>
        <taxon>Bacteria</taxon>
        <taxon>Bacillati</taxon>
        <taxon>Bacillota</taxon>
        <taxon>Bacilli</taxon>
        <taxon>Bacillales</taxon>
        <taxon>Bacillaceae</taxon>
        <taxon>Bacillus</taxon>
    </lineage>
</organism>
<evidence type="ECO:0000313" key="2">
    <source>
        <dbReference type="Proteomes" id="UP001387364"/>
    </source>
</evidence>
<dbReference type="EMBL" id="CP147404">
    <property type="protein sequence ID" value="WXB93909.1"/>
    <property type="molecule type" value="Genomic_DNA"/>
</dbReference>
<gene>
    <name evidence="1" type="ORF">WDJ61_04575</name>
</gene>
<dbReference type="RefSeq" id="WP_338753455.1">
    <property type="nucleotide sequence ID" value="NZ_CP147404.1"/>
</dbReference>
<protein>
    <submittedName>
        <fullName evidence="1">YhdB family protein</fullName>
    </submittedName>
</protein>
<proteinExistence type="predicted"/>
<name>A0ABZ2N843_9BACI</name>